<dbReference type="UniPathway" id="UPA00079"/>
<dbReference type="PIRSF" id="PIRSF005355">
    <property type="entry name" value="UBIAD1"/>
    <property type="match status" value="1"/>
</dbReference>
<dbReference type="EC" id="2.5.1.-" evidence="10"/>
<keyword evidence="3" id="KW-0474">Menaquinone biosynthesis</keyword>
<dbReference type="PANTHER" id="PTHR13929:SF0">
    <property type="entry name" value="UBIA PRENYLTRANSFERASE DOMAIN-CONTAINING PROTEIN 1"/>
    <property type="match status" value="1"/>
</dbReference>
<dbReference type="Gene3D" id="1.10.357.140">
    <property type="entry name" value="UbiA prenyltransferase"/>
    <property type="match status" value="1"/>
</dbReference>
<feature type="transmembrane region" description="Helical" evidence="9">
    <location>
        <begin position="86"/>
        <end position="105"/>
    </location>
</feature>
<comment type="pathway">
    <text evidence="2">Quinol/quinone metabolism; menaquinone biosynthesis.</text>
</comment>
<reference evidence="10 11" key="1">
    <citation type="journal article" date="2008" name="Int. J. Syst. Evol. Microbiol.">
        <title>Neptunomonas japonica sp. nov., an Osedax japonicus symbiont-like bacterium isolated from sediment adjacent to sperm whale carcasses off Kagoshima, Japan.</title>
        <authorList>
            <person name="Miyazaki M."/>
            <person name="Nogi Y."/>
            <person name="Fujiwara Y."/>
            <person name="Kawato M."/>
            <person name="Kubokawa K."/>
            <person name="Horikoshi K."/>
        </authorList>
    </citation>
    <scope>NUCLEOTIDE SEQUENCE [LARGE SCALE GENOMIC DNA]</scope>
    <source>
        <strain evidence="10 11">JAMM 1380</strain>
    </source>
</reference>
<dbReference type="InterPro" id="IPR026046">
    <property type="entry name" value="UBIAD1"/>
</dbReference>
<dbReference type="Pfam" id="PF01040">
    <property type="entry name" value="UbiA"/>
    <property type="match status" value="1"/>
</dbReference>
<dbReference type="InterPro" id="IPR000537">
    <property type="entry name" value="UbiA_prenyltransferase"/>
</dbReference>
<dbReference type="InterPro" id="IPR044878">
    <property type="entry name" value="UbiA_sf"/>
</dbReference>
<gene>
    <name evidence="10" type="primary">menA</name>
    <name evidence="10" type="ORF">NEJAP_2717</name>
</gene>
<proteinExistence type="predicted"/>
<dbReference type="PROSITE" id="PS51257">
    <property type="entry name" value="PROKAR_LIPOPROTEIN"/>
    <property type="match status" value="1"/>
</dbReference>
<dbReference type="EC" id="2.5.1.74" evidence="10"/>
<dbReference type="RefSeq" id="WP_201347824.1">
    <property type="nucleotide sequence ID" value="NZ_AP014546.1"/>
</dbReference>
<feature type="transmembrane region" description="Helical" evidence="9">
    <location>
        <begin position="204"/>
        <end position="229"/>
    </location>
</feature>
<accession>A0A7R6SXC1</accession>
<keyword evidence="5 10" id="KW-0808">Transferase</keyword>
<feature type="transmembrane region" description="Helical" evidence="9">
    <location>
        <begin position="111"/>
        <end position="127"/>
    </location>
</feature>
<dbReference type="GO" id="GO:0016020">
    <property type="term" value="C:membrane"/>
    <property type="evidence" value="ECO:0007669"/>
    <property type="project" value="UniProtKB-SubCell"/>
</dbReference>
<evidence type="ECO:0000256" key="4">
    <source>
        <dbReference type="ARBA" id="ARBA00022475"/>
    </source>
</evidence>
<dbReference type="PANTHER" id="PTHR13929">
    <property type="entry name" value="1,4-DIHYDROXY-2-NAPHTHOATE OCTAPRENYLTRANSFERASE"/>
    <property type="match status" value="1"/>
</dbReference>
<dbReference type="GO" id="GO:0009234">
    <property type="term" value="P:menaquinone biosynthetic process"/>
    <property type="evidence" value="ECO:0007669"/>
    <property type="project" value="UniProtKB-UniPathway"/>
</dbReference>
<feature type="transmembrane region" description="Helical" evidence="9">
    <location>
        <begin position="46"/>
        <end position="65"/>
    </location>
</feature>
<comment type="subcellular location">
    <subcellularLocation>
        <location evidence="1">Membrane</location>
        <topology evidence="1">Multi-pass membrane protein</topology>
    </subcellularLocation>
</comment>
<dbReference type="GO" id="GO:0042371">
    <property type="term" value="P:vitamin K biosynthetic process"/>
    <property type="evidence" value="ECO:0007669"/>
    <property type="project" value="TreeGrafter"/>
</dbReference>
<evidence type="ECO:0000256" key="2">
    <source>
        <dbReference type="ARBA" id="ARBA00004863"/>
    </source>
</evidence>
<sequence length="290" mass="31792">MNHIRKDKYKFSQALRPFSFAVALIACGAGVSLAWADGGQNLPNILLVLLGGVLLQAGVNLINDYSDISDHYNLEVDQAAAIKQNFRIGLCCFALATLIGLWFVYQIGVDFLYLCLVGLVGALGYTLRPVNYKSRGLGVVLVFWLMGVLMVVGSYLAVMGQWSVSIILFSIPISLLVSLLLLSNELRDFEADKQANIQTLVVRIGYSAGSFIYKMIIVCVALSVVLLAWWFNHAWLLSGLIAFAFLPKLLVLLKANAPERVALTKGSGRFLMAFGVLYNFSLLFVTSPLV</sequence>
<feature type="transmembrane region" description="Helical" evidence="9">
    <location>
        <begin position="164"/>
        <end position="183"/>
    </location>
</feature>
<organism evidence="10 11">
    <name type="scientific">Neptunomonas japonica JAMM 1380</name>
    <dbReference type="NCBI Taxonomy" id="1441457"/>
    <lineage>
        <taxon>Bacteria</taxon>
        <taxon>Pseudomonadati</taxon>
        <taxon>Pseudomonadota</taxon>
        <taxon>Gammaproteobacteria</taxon>
        <taxon>Oceanospirillales</taxon>
        <taxon>Oceanospirillaceae</taxon>
        <taxon>Neptunomonas</taxon>
    </lineage>
</organism>
<evidence type="ECO:0000313" key="11">
    <source>
        <dbReference type="Proteomes" id="UP000595332"/>
    </source>
</evidence>
<evidence type="ECO:0000256" key="7">
    <source>
        <dbReference type="ARBA" id="ARBA00022989"/>
    </source>
</evidence>
<evidence type="ECO:0000256" key="1">
    <source>
        <dbReference type="ARBA" id="ARBA00004141"/>
    </source>
</evidence>
<keyword evidence="11" id="KW-1185">Reference proteome</keyword>
<keyword evidence="4" id="KW-1003">Cell membrane</keyword>
<feature type="transmembrane region" description="Helical" evidence="9">
    <location>
        <begin position="269"/>
        <end position="289"/>
    </location>
</feature>
<keyword evidence="7 9" id="KW-1133">Transmembrane helix</keyword>
<dbReference type="Proteomes" id="UP000595332">
    <property type="component" value="Chromosome"/>
</dbReference>
<evidence type="ECO:0000256" key="6">
    <source>
        <dbReference type="ARBA" id="ARBA00022692"/>
    </source>
</evidence>
<evidence type="ECO:0000256" key="5">
    <source>
        <dbReference type="ARBA" id="ARBA00022679"/>
    </source>
</evidence>
<dbReference type="GO" id="GO:0046428">
    <property type="term" value="F:1,4-dihydroxy-2-naphthoate polyprenyltransferase activity"/>
    <property type="evidence" value="ECO:0007669"/>
    <property type="project" value="UniProtKB-EC"/>
</dbReference>
<evidence type="ECO:0000313" key="10">
    <source>
        <dbReference type="EMBL" id="BBB30660.1"/>
    </source>
</evidence>
<keyword evidence="6 9" id="KW-0812">Transmembrane</keyword>
<dbReference type="CDD" id="cd13962">
    <property type="entry name" value="PT_UbiA_UBIAD1"/>
    <property type="match status" value="1"/>
</dbReference>
<dbReference type="KEGG" id="njp:NEJAP_2717"/>
<protein>
    <submittedName>
        <fullName evidence="10">1,4-dihydroxy-2-naphthoate octaprenyltransferase</fullName>
        <ecNumber evidence="10">2.5.1.-</ecNumber>
        <ecNumber evidence="10">2.5.1.74</ecNumber>
    </submittedName>
</protein>
<dbReference type="EMBL" id="AP014546">
    <property type="protein sequence ID" value="BBB30660.1"/>
    <property type="molecule type" value="Genomic_DNA"/>
</dbReference>
<feature type="transmembrane region" description="Helical" evidence="9">
    <location>
        <begin position="139"/>
        <end position="158"/>
    </location>
</feature>
<dbReference type="AlphaFoldDB" id="A0A7R6SXC1"/>
<evidence type="ECO:0000256" key="9">
    <source>
        <dbReference type="SAM" id="Phobius"/>
    </source>
</evidence>
<feature type="transmembrane region" description="Helical" evidence="9">
    <location>
        <begin position="235"/>
        <end position="257"/>
    </location>
</feature>
<evidence type="ECO:0000256" key="8">
    <source>
        <dbReference type="ARBA" id="ARBA00023136"/>
    </source>
</evidence>
<name>A0A7R6SXC1_9GAMM</name>
<evidence type="ECO:0000256" key="3">
    <source>
        <dbReference type="ARBA" id="ARBA00022428"/>
    </source>
</evidence>
<keyword evidence="8 9" id="KW-0472">Membrane</keyword>